<feature type="domain" description="ChrR-like cupin" evidence="1">
    <location>
        <begin position="111"/>
        <end position="203"/>
    </location>
</feature>
<sequence length="224" mass="23855">MPEHHLSEEVLMAYAAGSLPEALSLVVASHATLCPSCRADVEAYEALGGSLIEDIDPAALPEATLSDIFARLDADEAGGASEPWGSTHTPARRDFENSSIPRPLRDYLDQDLAALAWRPVIRGVEEAEIKLAGAGVRTRLMRIKAGVAMPRHTHAGEEVTLVLEGGYSDAEGHFARGDVQIADPSVDHQPVADEGEACICLVVSDAPLKLTGPIGRLLNPFISY</sequence>
<evidence type="ECO:0000313" key="3">
    <source>
        <dbReference type="Proteomes" id="UP000761264"/>
    </source>
</evidence>
<dbReference type="Gene3D" id="2.60.120.10">
    <property type="entry name" value="Jelly Rolls"/>
    <property type="match status" value="1"/>
</dbReference>
<evidence type="ECO:0000259" key="1">
    <source>
        <dbReference type="Pfam" id="PF12973"/>
    </source>
</evidence>
<organism evidence="2 3">
    <name type="scientific">Pelagibius litoralis</name>
    <dbReference type="NCBI Taxonomy" id="374515"/>
    <lineage>
        <taxon>Bacteria</taxon>
        <taxon>Pseudomonadati</taxon>
        <taxon>Pseudomonadota</taxon>
        <taxon>Alphaproteobacteria</taxon>
        <taxon>Rhodospirillales</taxon>
        <taxon>Rhodovibrionaceae</taxon>
        <taxon>Pelagibius</taxon>
    </lineage>
</organism>
<dbReference type="InterPro" id="IPR014710">
    <property type="entry name" value="RmlC-like_jellyroll"/>
</dbReference>
<dbReference type="NCBIfam" id="TIGR02451">
    <property type="entry name" value="anti_sig_ChrR"/>
    <property type="match status" value="1"/>
</dbReference>
<protein>
    <submittedName>
        <fullName evidence="2">Anti-sigma factor</fullName>
    </submittedName>
</protein>
<dbReference type="CDD" id="cd20301">
    <property type="entry name" value="cupin_ChrR"/>
    <property type="match status" value="1"/>
</dbReference>
<gene>
    <name evidence="2" type="ORF">HBA54_06040</name>
</gene>
<dbReference type="InterPro" id="IPR025979">
    <property type="entry name" value="ChrR-like_cupin_dom"/>
</dbReference>
<dbReference type="Gene3D" id="1.10.10.1320">
    <property type="entry name" value="Anti-sigma factor, zinc-finger domain"/>
    <property type="match status" value="1"/>
</dbReference>
<dbReference type="EMBL" id="JAAQPH010000004">
    <property type="protein sequence ID" value="NIA68146.1"/>
    <property type="molecule type" value="Genomic_DNA"/>
</dbReference>
<dbReference type="InterPro" id="IPR011051">
    <property type="entry name" value="RmlC_Cupin_sf"/>
</dbReference>
<dbReference type="Proteomes" id="UP000761264">
    <property type="component" value="Unassembled WGS sequence"/>
</dbReference>
<dbReference type="RefSeq" id="WP_167222454.1">
    <property type="nucleotide sequence ID" value="NZ_JAAQPH010000004.1"/>
</dbReference>
<dbReference type="InterPro" id="IPR041916">
    <property type="entry name" value="Anti_sigma_zinc_sf"/>
</dbReference>
<comment type="caution">
    <text evidence="2">The sequence shown here is derived from an EMBL/GenBank/DDBJ whole genome shotgun (WGS) entry which is preliminary data.</text>
</comment>
<evidence type="ECO:0000313" key="2">
    <source>
        <dbReference type="EMBL" id="NIA68146.1"/>
    </source>
</evidence>
<accession>A0A967C1W3</accession>
<reference evidence="2" key="1">
    <citation type="submission" date="2020-03" db="EMBL/GenBank/DDBJ databases">
        <title>Genome of Pelagibius litoralis DSM 21314T.</title>
        <authorList>
            <person name="Wang G."/>
        </authorList>
    </citation>
    <scope>NUCLEOTIDE SEQUENCE</scope>
    <source>
        <strain evidence="2">DSM 21314</strain>
    </source>
</reference>
<dbReference type="InterPro" id="IPR012807">
    <property type="entry name" value="Anti-sigma_ChrR"/>
</dbReference>
<dbReference type="AlphaFoldDB" id="A0A967C1W3"/>
<dbReference type="Pfam" id="PF12973">
    <property type="entry name" value="Cupin_7"/>
    <property type="match status" value="1"/>
</dbReference>
<keyword evidence="3" id="KW-1185">Reference proteome</keyword>
<dbReference type="SUPFAM" id="SSF51182">
    <property type="entry name" value="RmlC-like cupins"/>
    <property type="match status" value="1"/>
</dbReference>
<proteinExistence type="predicted"/>
<name>A0A967C1W3_9PROT</name>